<feature type="domain" description="TRAPP14 N-terminal" evidence="2">
    <location>
        <begin position="90"/>
        <end position="338"/>
    </location>
</feature>
<feature type="domain" description="TRAPP14 C-terminal" evidence="3">
    <location>
        <begin position="344"/>
        <end position="469"/>
    </location>
</feature>
<dbReference type="InterPro" id="IPR055453">
    <property type="entry name" value="TRAPP14_N"/>
</dbReference>
<dbReference type="EMBL" id="JAZGQO010000001">
    <property type="protein sequence ID" value="KAK6196247.1"/>
    <property type="molecule type" value="Genomic_DNA"/>
</dbReference>
<accession>A0AAN8KNA5</accession>
<dbReference type="GO" id="GO:0043014">
    <property type="term" value="F:alpha-tubulin binding"/>
    <property type="evidence" value="ECO:0007669"/>
    <property type="project" value="InterPro"/>
</dbReference>
<protein>
    <submittedName>
        <fullName evidence="4">Uncharacterized protein</fullName>
    </submittedName>
</protein>
<dbReference type="PANTHER" id="PTHR16096:SF8">
    <property type="entry name" value="TRAFFICKING PROTEIN PARTICLE COMPLEX SUBUNIT 14"/>
    <property type="match status" value="1"/>
</dbReference>
<dbReference type="InterPro" id="IPR055452">
    <property type="entry name" value="TRAPP14_C"/>
</dbReference>
<name>A0AAN8KNA5_PATCE</name>
<dbReference type="Pfam" id="PF23652">
    <property type="entry name" value="TRAPP14_C"/>
    <property type="match status" value="1"/>
</dbReference>
<evidence type="ECO:0000256" key="1">
    <source>
        <dbReference type="SAM" id="MobiDB-lite"/>
    </source>
</evidence>
<keyword evidence="5" id="KW-1185">Reference proteome</keyword>
<dbReference type="GO" id="GO:1990071">
    <property type="term" value="C:TRAPPII protein complex"/>
    <property type="evidence" value="ECO:0007669"/>
    <property type="project" value="TreeGrafter"/>
</dbReference>
<comment type="caution">
    <text evidence="4">The sequence shown here is derived from an EMBL/GenBank/DDBJ whole genome shotgun (WGS) entry which is preliminary data.</text>
</comment>
<evidence type="ECO:0000259" key="2">
    <source>
        <dbReference type="Pfam" id="PF15806"/>
    </source>
</evidence>
<sequence length="589" mass="66484">MADIADDLQNIKFIFQHSEKPTAGNIDCYSERKSIYLGETVWLYVVISRETNAEERWKSRICQVAASGNFSKIDETTKLKFKSPKKTPVKSPNTFTVCPVAVTLSEHSLTSEYNLENKDFKPYFIDDKNYLVPVKACLSSMDGYINRVNLNVSVWMCTSPLDQTPDQIAKKDFHLDNLTLQVLKKKTVQQKTVSKELNVINPPLFKIKVTTAGGKHLLLVHVCNKSNESVELIDLNILNTSSKYSVEESGSHVLDIGNNNNLSSEHITSRIHFNKLGSTNLPCSLLPEEEMSFIFNLSLENFNSSISELELYFKSQLKWRHSSSVTNVITVYRLPKFCVRYAPFIISIGCSENITVGKSFTLTYNIVNKLQDFLSMKLYWSLKHQLEVARQKGDNDGNRQRLEMMNRAVICHDPDIYVGACPRGSTVPVPVSFQILEPGLFEFSDLMKVNLRYALPDSQSTLKQDSLGTPVSLDTTSTLSTEDQLAASEELWRDRSGSTSSLNTPTSESAEEKRKSFATKSYSFGDLGPTLSTDSDEARRKRFKNIKRSSAVPPPRPPPPRLLTQVEKDVTNPSNFLKKSFQVYIPHHV</sequence>
<feature type="compositionally biased region" description="Low complexity" evidence="1">
    <location>
        <begin position="472"/>
        <end position="481"/>
    </location>
</feature>
<gene>
    <name evidence="4" type="ORF">SNE40_001508</name>
</gene>
<feature type="compositionally biased region" description="Polar residues" evidence="1">
    <location>
        <begin position="497"/>
        <end position="508"/>
    </location>
</feature>
<evidence type="ECO:0000313" key="5">
    <source>
        <dbReference type="Proteomes" id="UP001347796"/>
    </source>
</evidence>
<reference evidence="4 5" key="1">
    <citation type="submission" date="2024-01" db="EMBL/GenBank/DDBJ databases">
        <title>The genome of the rayed Mediterranean limpet Patella caerulea (Linnaeus, 1758).</title>
        <authorList>
            <person name="Anh-Thu Weber A."/>
            <person name="Halstead-Nussloch G."/>
        </authorList>
    </citation>
    <scope>NUCLEOTIDE SEQUENCE [LARGE SCALE GENOMIC DNA]</scope>
    <source>
        <strain evidence="4">AATW-2023a</strain>
        <tissue evidence="4">Whole specimen</tissue>
    </source>
</reference>
<dbReference type="Proteomes" id="UP001347796">
    <property type="component" value="Unassembled WGS sequence"/>
</dbReference>
<dbReference type="Pfam" id="PF15806">
    <property type="entry name" value="TRAPP14_N"/>
    <property type="match status" value="1"/>
</dbReference>
<organism evidence="4 5">
    <name type="scientific">Patella caerulea</name>
    <name type="common">Rayed Mediterranean limpet</name>
    <dbReference type="NCBI Taxonomy" id="87958"/>
    <lineage>
        <taxon>Eukaryota</taxon>
        <taxon>Metazoa</taxon>
        <taxon>Spiralia</taxon>
        <taxon>Lophotrochozoa</taxon>
        <taxon>Mollusca</taxon>
        <taxon>Gastropoda</taxon>
        <taxon>Patellogastropoda</taxon>
        <taxon>Patelloidea</taxon>
        <taxon>Patellidae</taxon>
        <taxon>Patella</taxon>
    </lineage>
</organism>
<proteinExistence type="predicted"/>
<feature type="region of interest" description="Disordered" evidence="1">
    <location>
        <begin position="461"/>
        <end position="515"/>
    </location>
</feature>
<dbReference type="AlphaFoldDB" id="A0AAN8KNA5"/>
<dbReference type="InterPro" id="IPR031626">
    <property type="entry name" value="TRAPPC14"/>
</dbReference>
<evidence type="ECO:0000313" key="4">
    <source>
        <dbReference type="EMBL" id="KAK6196247.1"/>
    </source>
</evidence>
<evidence type="ECO:0000259" key="3">
    <source>
        <dbReference type="Pfam" id="PF23652"/>
    </source>
</evidence>
<dbReference type="PANTHER" id="PTHR16096">
    <property type="entry name" value="MICROTUBULE-ASSOCIATED PROTEIN 11"/>
    <property type="match status" value="1"/>
</dbReference>
<dbReference type="GO" id="GO:0060271">
    <property type="term" value="P:cilium assembly"/>
    <property type="evidence" value="ECO:0007669"/>
    <property type="project" value="InterPro"/>
</dbReference>